<keyword evidence="2" id="KW-1185">Reference proteome</keyword>
<reference evidence="1" key="1">
    <citation type="submission" date="2022-08" db="EMBL/GenBank/DDBJ databases">
        <authorList>
            <person name="Kallberg Y."/>
            <person name="Tangrot J."/>
            <person name="Rosling A."/>
        </authorList>
    </citation>
    <scope>NUCLEOTIDE SEQUENCE</scope>
    <source>
        <strain evidence="1">Wild A</strain>
    </source>
</reference>
<dbReference type="Proteomes" id="UP001153678">
    <property type="component" value="Unassembled WGS sequence"/>
</dbReference>
<comment type="caution">
    <text evidence="1">The sequence shown here is derived from an EMBL/GenBank/DDBJ whole genome shotgun (WGS) entry which is preliminary data.</text>
</comment>
<evidence type="ECO:0000313" key="2">
    <source>
        <dbReference type="Proteomes" id="UP001153678"/>
    </source>
</evidence>
<sequence>MSIQCLEEAKELSMRKKIDKLKKEVSYQQRKLMDEIDKEYDTGKLQKKMKYVEPKPLLNTDGLSWQFQKSDELMDTFKDALLNHYDNFRSKRIDKILILAYFILADAGTDKSRIATELS</sequence>
<dbReference type="OrthoDB" id="5597935at2759"/>
<gene>
    <name evidence="1" type="ORF">FWILDA_LOCUS5504</name>
</gene>
<accession>A0A9W4SJZ5</accession>
<name>A0A9W4SJZ5_9GLOM</name>
<organism evidence="1 2">
    <name type="scientific">Funneliformis geosporum</name>
    <dbReference type="NCBI Taxonomy" id="1117311"/>
    <lineage>
        <taxon>Eukaryota</taxon>
        <taxon>Fungi</taxon>
        <taxon>Fungi incertae sedis</taxon>
        <taxon>Mucoromycota</taxon>
        <taxon>Glomeromycotina</taxon>
        <taxon>Glomeromycetes</taxon>
        <taxon>Glomerales</taxon>
        <taxon>Glomeraceae</taxon>
        <taxon>Funneliformis</taxon>
    </lineage>
</organism>
<dbReference type="AlphaFoldDB" id="A0A9W4SJZ5"/>
<evidence type="ECO:0000313" key="1">
    <source>
        <dbReference type="EMBL" id="CAI2172288.1"/>
    </source>
</evidence>
<dbReference type="EMBL" id="CAMKVN010000920">
    <property type="protein sequence ID" value="CAI2172288.1"/>
    <property type="molecule type" value="Genomic_DNA"/>
</dbReference>
<protein>
    <submittedName>
        <fullName evidence="1">17014_t:CDS:1</fullName>
    </submittedName>
</protein>
<proteinExistence type="predicted"/>